<feature type="domain" description="Dienelactone hydrolase" evidence="1">
    <location>
        <begin position="15"/>
        <end position="229"/>
    </location>
</feature>
<dbReference type="Gene3D" id="3.40.50.1820">
    <property type="entry name" value="alpha/beta hydrolase"/>
    <property type="match status" value="1"/>
</dbReference>
<dbReference type="InterPro" id="IPR002925">
    <property type="entry name" value="Dienelactn_hydro"/>
</dbReference>
<dbReference type="PANTHER" id="PTHR46623:SF6">
    <property type="entry name" value="ALPHA_BETA-HYDROLASES SUPERFAMILY PROTEIN"/>
    <property type="match status" value="1"/>
</dbReference>
<proteinExistence type="predicted"/>
<accession>A0A1G9R4R2</accession>
<dbReference type="EMBL" id="FNHG01000006">
    <property type="protein sequence ID" value="SDM18218.1"/>
    <property type="molecule type" value="Genomic_DNA"/>
</dbReference>
<evidence type="ECO:0000259" key="1">
    <source>
        <dbReference type="Pfam" id="PF01738"/>
    </source>
</evidence>
<keyword evidence="3" id="KW-1185">Reference proteome</keyword>
<dbReference type="InterPro" id="IPR051049">
    <property type="entry name" value="Dienelactone_hydrolase-like"/>
</dbReference>
<dbReference type="RefSeq" id="WP_091768865.1">
    <property type="nucleotide sequence ID" value="NZ_FNHG01000006.1"/>
</dbReference>
<dbReference type="AlphaFoldDB" id="A0A1G9R4R2"/>
<dbReference type="SUPFAM" id="SSF53474">
    <property type="entry name" value="alpha/beta-Hydrolases"/>
    <property type="match status" value="1"/>
</dbReference>
<dbReference type="InterPro" id="IPR029058">
    <property type="entry name" value="AB_hydrolase_fold"/>
</dbReference>
<dbReference type="PANTHER" id="PTHR46623">
    <property type="entry name" value="CARBOXYMETHYLENEBUTENOLIDASE-RELATED"/>
    <property type="match status" value="1"/>
</dbReference>
<dbReference type="Proteomes" id="UP000199759">
    <property type="component" value="Unassembled WGS sequence"/>
</dbReference>
<gene>
    <name evidence="2" type="ORF">SAMN04488568_10665</name>
</gene>
<dbReference type="STRING" id="144026.SAMN04488568_10665"/>
<dbReference type="GO" id="GO:0016787">
    <property type="term" value="F:hydrolase activity"/>
    <property type="evidence" value="ECO:0007669"/>
    <property type="project" value="InterPro"/>
</dbReference>
<sequence length="232" mass="24740">MSGQDIEIQSDDGNFSAYLAVPASGSGPGVLVLQEIFGVNASMRSIADWLAGEGFTALCPDLFWRIEPGIQITDKTEAELNRAFELFGLFNQDTGLRDIRTSLSALRALDACNGKAGALGYCLGGLLAYRTACHTDSDASVGYYGVSIEDRLAEATGLNSPLMLHIAGADQFVPPAAQARLHQGLGPNPLVTLHDYPGKEHAFARPDGHHYDADSANLANQRTLDFLHGHLG</sequence>
<evidence type="ECO:0000313" key="2">
    <source>
        <dbReference type="EMBL" id="SDM18218.1"/>
    </source>
</evidence>
<name>A0A1G9R4R2_9PROT</name>
<organism evidence="2 3">
    <name type="scientific">Maricaulis salignorans</name>
    <dbReference type="NCBI Taxonomy" id="144026"/>
    <lineage>
        <taxon>Bacteria</taxon>
        <taxon>Pseudomonadati</taxon>
        <taxon>Pseudomonadota</taxon>
        <taxon>Alphaproteobacteria</taxon>
        <taxon>Maricaulales</taxon>
        <taxon>Maricaulaceae</taxon>
        <taxon>Maricaulis</taxon>
    </lineage>
</organism>
<dbReference type="Pfam" id="PF01738">
    <property type="entry name" value="DLH"/>
    <property type="match status" value="1"/>
</dbReference>
<protein>
    <submittedName>
        <fullName evidence="2">Carboxymethylenebutenolidase</fullName>
    </submittedName>
</protein>
<dbReference type="OrthoDB" id="9771666at2"/>
<reference evidence="2 3" key="1">
    <citation type="submission" date="2016-10" db="EMBL/GenBank/DDBJ databases">
        <authorList>
            <person name="de Groot N.N."/>
        </authorList>
    </citation>
    <scope>NUCLEOTIDE SEQUENCE [LARGE SCALE GENOMIC DNA]</scope>
    <source>
        <strain evidence="2 3">DSM 16077</strain>
    </source>
</reference>
<evidence type="ECO:0000313" key="3">
    <source>
        <dbReference type="Proteomes" id="UP000199759"/>
    </source>
</evidence>